<dbReference type="EMBL" id="QCYY01001868">
    <property type="protein sequence ID" value="ROT74638.1"/>
    <property type="molecule type" value="Genomic_DNA"/>
</dbReference>
<protein>
    <submittedName>
        <fullName evidence="1">Uncharacterized protein</fullName>
    </submittedName>
</protein>
<reference evidence="1 2" key="2">
    <citation type="submission" date="2019-01" db="EMBL/GenBank/DDBJ databases">
        <title>The decoding of complex shrimp genome reveals the adaptation for benthos swimmer, frequently molting mechanism and breeding impact on genome.</title>
        <authorList>
            <person name="Sun Y."/>
            <person name="Gao Y."/>
            <person name="Yu Y."/>
        </authorList>
    </citation>
    <scope>NUCLEOTIDE SEQUENCE [LARGE SCALE GENOMIC DNA]</scope>
    <source>
        <tissue evidence="1">Muscle</tissue>
    </source>
</reference>
<dbReference type="AlphaFoldDB" id="A0A3R7P3S0"/>
<gene>
    <name evidence="1" type="ORF">C7M84_006845</name>
</gene>
<keyword evidence="2" id="KW-1185">Reference proteome</keyword>
<organism evidence="1 2">
    <name type="scientific">Penaeus vannamei</name>
    <name type="common">Whiteleg shrimp</name>
    <name type="synonym">Litopenaeus vannamei</name>
    <dbReference type="NCBI Taxonomy" id="6689"/>
    <lineage>
        <taxon>Eukaryota</taxon>
        <taxon>Metazoa</taxon>
        <taxon>Ecdysozoa</taxon>
        <taxon>Arthropoda</taxon>
        <taxon>Crustacea</taxon>
        <taxon>Multicrustacea</taxon>
        <taxon>Malacostraca</taxon>
        <taxon>Eumalacostraca</taxon>
        <taxon>Eucarida</taxon>
        <taxon>Decapoda</taxon>
        <taxon>Dendrobranchiata</taxon>
        <taxon>Penaeoidea</taxon>
        <taxon>Penaeidae</taxon>
        <taxon>Penaeus</taxon>
    </lineage>
</organism>
<dbReference type="Proteomes" id="UP000283509">
    <property type="component" value="Unassembled WGS sequence"/>
</dbReference>
<accession>A0A3R7P3S0</accession>
<proteinExistence type="predicted"/>
<sequence length="140" mass="15923">MGGLVRWFFSWLTPSAGRRRGVRSRVRPVERRSSEGNHLHPRRTFRPFSLYKGFKTKLDHNHATVAGISGSPGRGSWTINMFFSHGGSCLRAVHQRKKCLEQCLCRVQTDVVFVKSGLGAHTIYEPSLYQIIIPRTLTPM</sequence>
<evidence type="ECO:0000313" key="1">
    <source>
        <dbReference type="EMBL" id="ROT74638.1"/>
    </source>
</evidence>
<name>A0A3R7P3S0_PENVA</name>
<reference evidence="1 2" key="1">
    <citation type="submission" date="2018-04" db="EMBL/GenBank/DDBJ databases">
        <authorList>
            <person name="Zhang X."/>
            <person name="Yuan J."/>
            <person name="Li F."/>
            <person name="Xiang J."/>
        </authorList>
    </citation>
    <scope>NUCLEOTIDE SEQUENCE [LARGE SCALE GENOMIC DNA]</scope>
    <source>
        <tissue evidence="1">Muscle</tissue>
    </source>
</reference>
<evidence type="ECO:0000313" key="2">
    <source>
        <dbReference type="Proteomes" id="UP000283509"/>
    </source>
</evidence>
<comment type="caution">
    <text evidence="1">The sequence shown here is derived from an EMBL/GenBank/DDBJ whole genome shotgun (WGS) entry which is preliminary data.</text>
</comment>